<reference evidence="2 3" key="1">
    <citation type="journal article" date="2016" name="Sci. Rep.">
        <title>The Dendrobium catenatum Lindl. genome sequence provides insights into polysaccharide synthase, floral development and adaptive evolution.</title>
        <authorList>
            <person name="Zhang G.Q."/>
            <person name="Xu Q."/>
            <person name="Bian C."/>
            <person name="Tsai W.C."/>
            <person name="Yeh C.M."/>
            <person name="Liu K.W."/>
            <person name="Yoshida K."/>
            <person name="Zhang L.S."/>
            <person name="Chang S.B."/>
            <person name="Chen F."/>
            <person name="Shi Y."/>
            <person name="Su Y.Y."/>
            <person name="Zhang Y.Q."/>
            <person name="Chen L.J."/>
            <person name="Yin Y."/>
            <person name="Lin M."/>
            <person name="Huang H."/>
            <person name="Deng H."/>
            <person name="Wang Z.W."/>
            <person name="Zhu S.L."/>
            <person name="Zhao X."/>
            <person name="Deng C."/>
            <person name="Niu S.C."/>
            <person name="Huang J."/>
            <person name="Wang M."/>
            <person name="Liu G.H."/>
            <person name="Yang H.J."/>
            <person name="Xiao X.J."/>
            <person name="Hsiao Y.Y."/>
            <person name="Wu W.L."/>
            <person name="Chen Y.Y."/>
            <person name="Mitsuda N."/>
            <person name="Ohme-Takagi M."/>
            <person name="Luo Y.B."/>
            <person name="Van de Peer Y."/>
            <person name="Liu Z.J."/>
        </authorList>
    </citation>
    <scope>NUCLEOTIDE SEQUENCE [LARGE SCALE GENOMIC DNA]</scope>
    <source>
        <tissue evidence="2">The whole plant</tissue>
    </source>
</reference>
<evidence type="ECO:0000259" key="1">
    <source>
        <dbReference type="Pfam" id="PF17921"/>
    </source>
</evidence>
<dbReference type="Proteomes" id="UP000233837">
    <property type="component" value="Unassembled WGS sequence"/>
</dbReference>
<dbReference type="FunFam" id="1.10.340.70:FF:000001">
    <property type="entry name" value="Retrovirus-related Pol polyprotein from transposon gypsy-like Protein"/>
    <property type="match status" value="1"/>
</dbReference>
<dbReference type="PANTHER" id="PTHR37984:SF5">
    <property type="entry name" value="PROTEIN NYNRIN-LIKE"/>
    <property type="match status" value="1"/>
</dbReference>
<evidence type="ECO:0000313" key="2">
    <source>
        <dbReference type="EMBL" id="PKU71150.1"/>
    </source>
</evidence>
<proteinExistence type="predicted"/>
<dbReference type="EMBL" id="KZ502884">
    <property type="protein sequence ID" value="PKU71150.1"/>
    <property type="molecule type" value="Genomic_DNA"/>
</dbReference>
<dbReference type="PANTHER" id="PTHR37984">
    <property type="entry name" value="PROTEIN CBG26694"/>
    <property type="match status" value="1"/>
</dbReference>
<dbReference type="InterPro" id="IPR050951">
    <property type="entry name" value="Retrovirus_Pol_polyprotein"/>
</dbReference>
<dbReference type="Pfam" id="PF17921">
    <property type="entry name" value="Integrase_H2C2"/>
    <property type="match status" value="1"/>
</dbReference>
<name>A0A2I0W673_9ASPA</name>
<sequence length="127" mass="14706">MAISVPLMVDWGAIKEESMQDEELRNIRGDLMKNMSSHPGYSLEGERLLHQGRFVMPRTSIHIPHLMHEFHGCAVGGHSGIQKTYRRSTAELYWKGMNKDVEEMVTRCEVCQRNKYMTMAPEGYYNL</sequence>
<feature type="domain" description="Integrase zinc-binding" evidence="1">
    <location>
        <begin position="63"/>
        <end position="115"/>
    </location>
</feature>
<keyword evidence="3" id="KW-1185">Reference proteome</keyword>
<dbReference type="Gene3D" id="1.10.340.70">
    <property type="match status" value="1"/>
</dbReference>
<evidence type="ECO:0000313" key="3">
    <source>
        <dbReference type="Proteomes" id="UP000233837"/>
    </source>
</evidence>
<dbReference type="InterPro" id="IPR041588">
    <property type="entry name" value="Integrase_H2C2"/>
</dbReference>
<protein>
    <recommendedName>
        <fullName evidence="1">Integrase zinc-binding domain-containing protein</fullName>
    </recommendedName>
</protein>
<dbReference type="AlphaFoldDB" id="A0A2I0W673"/>
<gene>
    <name evidence="2" type="ORF">MA16_Dca014775</name>
</gene>
<accession>A0A2I0W673</accession>
<organism evidence="2 3">
    <name type="scientific">Dendrobium catenatum</name>
    <dbReference type="NCBI Taxonomy" id="906689"/>
    <lineage>
        <taxon>Eukaryota</taxon>
        <taxon>Viridiplantae</taxon>
        <taxon>Streptophyta</taxon>
        <taxon>Embryophyta</taxon>
        <taxon>Tracheophyta</taxon>
        <taxon>Spermatophyta</taxon>
        <taxon>Magnoliopsida</taxon>
        <taxon>Liliopsida</taxon>
        <taxon>Asparagales</taxon>
        <taxon>Orchidaceae</taxon>
        <taxon>Epidendroideae</taxon>
        <taxon>Malaxideae</taxon>
        <taxon>Dendrobiinae</taxon>
        <taxon>Dendrobium</taxon>
    </lineage>
</organism>
<reference evidence="2 3" key="2">
    <citation type="journal article" date="2017" name="Nature">
        <title>The Apostasia genome and the evolution of orchids.</title>
        <authorList>
            <person name="Zhang G.Q."/>
            <person name="Liu K.W."/>
            <person name="Li Z."/>
            <person name="Lohaus R."/>
            <person name="Hsiao Y.Y."/>
            <person name="Niu S.C."/>
            <person name="Wang J.Y."/>
            <person name="Lin Y.C."/>
            <person name="Xu Q."/>
            <person name="Chen L.J."/>
            <person name="Yoshida K."/>
            <person name="Fujiwara S."/>
            <person name="Wang Z.W."/>
            <person name="Zhang Y.Q."/>
            <person name="Mitsuda N."/>
            <person name="Wang M."/>
            <person name="Liu G.H."/>
            <person name="Pecoraro L."/>
            <person name="Huang H.X."/>
            <person name="Xiao X.J."/>
            <person name="Lin M."/>
            <person name="Wu X.Y."/>
            <person name="Wu W.L."/>
            <person name="Chen Y.Y."/>
            <person name="Chang S.B."/>
            <person name="Sakamoto S."/>
            <person name="Ohme-Takagi M."/>
            <person name="Yagi M."/>
            <person name="Zeng S.J."/>
            <person name="Shen C.Y."/>
            <person name="Yeh C.M."/>
            <person name="Luo Y.B."/>
            <person name="Tsai W.C."/>
            <person name="Van de Peer Y."/>
            <person name="Liu Z.J."/>
        </authorList>
    </citation>
    <scope>NUCLEOTIDE SEQUENCE [LARGE SCALE GENOMIC DNA]</scope>
    <source>
        <tissue evidence="2">The whole plant</tissue>
    </source>
</reference>